<accession>A0AAV2JUA2</accession>
<dbReference type="Pfam" id="PF17798">
    <property type="entry name" value="TRIF-NTD"/>
    <property type="match status" value="1"/>
</dbReference>
<evidence type="ECO:0000256" key="1">
    <source>
        <dbReference type="SAM" id="MobiDB-lite"/>
    </source>
</evidence>
<evidence type="ECO:0000259" key="2">
    <source>
        <dbReference type="Pfam" id="PF17798"/>
    </source>
</evidence>
<proteinExistence type="predicted"/>
<feature type="domain" description="TRIF N-terminal" evidence="2">
    <location>
        <begin position="11"/>
        <end position="56"/>
    </location>
</feature>
<organism evidence="3 4">
    <name type="scientific">Knipowitschia caucasica</name>
    <name type="common">Caucasian dwarf goby</name>
    <name type="synonym">Pomatoschistus caucasicus</name>
    <dbReference type="NCBI Taxonomy" id="637954"/>
    <lineage>
        <taxon>Eukaryota</taxon>
        <taxon>Metazoa</taxon>
        <taxon>Chordata</taxon>
        <taxon>Craniata</taxon>
        <taxon>Vertebrata</taxon>
        <taxon>Euteleostomi</taxon>
        <taxon>Actinopterygii</taxon>
        <taxon>Neopterygii</taxon>
        <taxon>Teleostei</taxon>
        <taxon>Neoteleostei</taxon>
        <taxon>Acanthomorphata</taxon>
        <taxon>Gobiaria</taxon>
        <taxon>Gobiiformes</taxon>
        <taxon>Gobioidei</taxon>
        <taxon>Gobiidae</taxon>
        <taxon>Gobiinae</taxon>
        <taxon>Knipowitschia</taxon>
    </lineage>
</organism>
<evidence type="ECO:0000313" key="4">
    <source>
        <dbReference type="Proteomes" id="UP001497482"/>
    </source>
</evidence>
<gene>
    <name evidence="3" type="ORF">KC01_LOCUS10749</name>
</gene>
<reference evidence="3 4" key="1">
    <citation type="submission" date="2024-04" db="EMBL/GenBank/DDBJ databases">
        <authorList>
            <person name="Waldvogel A.-M."/>
            <person name="Schoenle A."/>
        </authorList>
    </citation>
    <scope>NUCLEOTIDE SEQUENCE [LARGE SCALE GENOMIC DNA]</scope>
</reference>
<feature type="region of interest" description="Disordered" evidence="1">
    <location>
        <begin position="59"/>
        <end position="90"/>
    </location>
</feature>
<dbReference type="InterPro" id="IPR040886">
    <property type="entry name" value="TRIF_N"/>
</dbReference>
<keyword evidence="4" id="KW-1185">Reference proteome</keyword>
<sequence>MSQQEIGDPGSGVKDVIDVLTKTPPKRLSSLTNQLGSSTEEDIVHALCLFLLQREVHFPNHHHQQQHQHHQHQQQQQHQHHHQQQSKTQN</sequence>
<name>A0AAV2JUA2_KNICA</name>
<dbReference type="Proteomes" id="UP001497482">
    <property type="component" value="Chromosome 14"/>
</dbReference>
<dbReference type="EMBL" id="OZ035836">
    <property type="protein sequence ID" value="CAL1579773.1"/>
    <property type="molecule type" value="Genomic_DNA"/>
</dbReference>
<protein>
    <recommendedName>
        <fullName evidence="2">TRIF N-terminal domain-containing protein</fullName>
    </recommendedName>
</protein>
<dbReference type="Gene3D" id="1.25.40.780">
    <property type="match status" value="1"/>
</dbReference>
<feature type="compositionally biased region" description="Basic residues" evidence="1">
    <location>
        <begin position="59"/>
        <end position="84"/>
    </location>
</feature>
<dbReference type="AlphaFoldDB" id="A0AAV2JUA2"/>
<evidence type="ECO:0000313" key="3">
    <source>
        <dbReference type="EMBL" id="CAL1579773.1"/>
    </source>
</evidence>